<dbReference type="GO" id="GO:0042790">
    <property type="term" value="P:nucleolar large rRNA transcription by RNA polymerase I"/>
    <property type="evidence" value="ECO:0007669"/>
    <property type="project" value="TreeGrafter"/>
</dbReference>
<feature type="compositionally biased region" description="Polar residues" evidence="10">
    <location>
        <begin position="131"/>
        <end position="146"/>
    </location>
</feature>
<evidence type="ECO:0000256" key="8">
    <source>
        <dbReference type="ARBA" id="ARBA00023163"/>
    </source>
</evidence>
<dbReference type="GO" id="GO:0001164">
    <property type="term" value="F:RNA polymerase I core promoter sequence-specific DNA binding"/>
    <property type="evidence" value="ECO:0007669"/>
    <property type="project" value="InterPro"/>
</dbReference>
<evidence type="ECO:0000256" key="2">
    <source>
        <dbReference type="ARBA" id="ARBA00006899"/>
    </source>
</evidence>
<keyword evidence="3" id="KW-0479">Metal-binding</keyword>
<evidence type="ECO:0000256" key="4">
    <source>
        <dbReference type="ARBA" id="ARBA00022771"/>
    </source>
</evidence>
<evidence type="ECO:0000256" key="10">
    <source>
        <dbReference type="SAM" id="MobiDB-lite"/>
    </source>
</evidence>
<feature type="domain" description="Rrn7/TAF1B N-terminal cyclin" evidence="11">
    <location>
        <begin position="78"/>
        <end position="219"/>
    </location>
</feature>
<protein>
    <recommendedName>
        <fullName evidence="15">RRN7-type domain-containing protein</fullName>
    </recommendedName>
</protein>
<evidence type="ECO:0000259" key="12">
    <source>
        <dbReference type="Pfam" id="PF20645"/>
    </source>
</evidence>
<dbReference type="Pfam" id="PF20645">
    <property type="entry name" value="Rrn7_cyclin_C"/>
    <property type="match status" value="1"/>
</dbReference>
<feature type="region of interest" description="Disordered" evidence="10">
    <location>
        <begin position="127"/>
        <end position="167"/>
    </location>
</feature>
<dbReference type="Proteomes" id="UP000054266">
    <property type="component" value="Unassembled WGS sequence"/>
</dbReference>
<evidence type="ECO:0000313" key="14">
    <source>
        <dbReference type="Proteomes" id="UP000054266"/>
    </source>
</evidence>
<feature type="region of interest" description="Disordered" evidence="10">
    <location>
        <begin position="570"/>
        <end position="634"/>
    </location>
</feature>
<evidence type="ECO:0000256" key="3">
    <source>
        <dbReference type="ARBA" id="ARBA00022723"/>
    </source>
</evidence>
<keyword evidence="14" id="KW-1185">Reference proteome</keyword>
<dbReference type="PANTHER" id="PTHR31576">
    <property type="entry name" value="TATA BOX-BINDING PROTEIN-ASSOCIATED FACTOR RNA POLYMERASE I SUBUNIT B"/>
    <property type="match status" value="1"/>
</dbReference>
<dbReference type="AlphaFoldDB" id="A0A0D2F5Q7"/>
<evidence type="ECO:0008006" key="15">
    <source>
        <dbReference type="Google" id="ProtNLM"/>
    </source>
</evidence>
<keyword evidence="9" id="KW-0539">Nucleus</keyword>
<name>A0A0D2F5Q7_9EURO</name>
<keyword evidence="6" id="KW-0805">Transcription regulation</keyword>
<dbReference type="Pfam" id="PF20644">
    <property type="entry name" value="Rrn7_cyclin_N"/>
    <property type="match status" value="1"/>
</dbReference>
<dbReference type="EMBL" id="KN846962">
    <property type="protein sequence ID" value="KIW63243.1"/>
    <property type="molecule type" value="Genomic_DNA"/>
</dbReference>
<dbReference type="PANTHER" id="PTHR31576:SF2">
    <property type="entry name" value="TATA BOX-BINDING PROTEIN-ASSOCIATED FACTOR RNA POLYMERASE I SUBUNIT B"/>
    <property type="match status" value="1"/>
</dbReference>
<accession>A0A0D2F5Q7</accession>
<evidence type="ECO:0000259" key="11">
    <source>
        <dbReference type="Pfam" id="PF20644"/>
    </source>
</evidence>
<gene>
    <name evidence="13" type="ORF">PV04_10106</name>
</gene>
<keyword evidence="4" id="KW-0863">Zinc-finger</keyword>
<proteinExistence type="inferred from homology"/>
<keyword evidence="5" id="KW-0862">Zinc</keyword>
<evidence type="ECO:0000313" key="13">
    <source>
        <dbReference type="EMBL" id="KIW63243.1"/>
    </source>
</evidence>
<dbReference type="GO" id="GO:0070860">
    <property type="term" value="C:RNA polymerase I core factor complex"/>
    <property type="evidence" value="ECO:0007669"/>
    <property type="project" value="InterPro"/>
</dbReference>
<evidence type="ECO:0000256" key="1">
    <source>
        <dbReference type="ARBA" id="ARBA00004604"/>
    </source>
</evidence>
<feature type="domain" description="Rrn7/TAF1B C-terminal cyclin" evidence="12">
    <location>
        <begin position="239"/>
        <end position="416"/>
    </location>
</feature>
<comment type="subcellular location">
    <subcellularLocation>
        <location evidence="1">Nucleus</location>
        <location evidence="1">Nucleolus</location>
    </subcellularLocation>
</comment>
<comment type="similarity">
    <text evidence="2">Belongs to the RRN7/TAF1B family.</text>
</comment>
<dbReference type="GO" id="GO:0008270">
    <property type="term" value="F:zinc ion binding"/>
    <property type="evidence" value="ECO:0007669"/>
    <property type="project" value="UniProtKB-KW"/>
</dbReference>
<keyword evidence="8" id="KW-0804">Transcription</keyword>
<dbReference type="HOGENOM" id="CLU_016553_2_1_1"/>
<keyword evidence="7" id="KW-0238">DNA-binding</keyword>
<evidence type="ECO:0000256" key="6">
    <source>
        <dbReference type="ARBA" id="ARBA00023015"/>
    </source>
</evidence>
<sequence length="634" mass="71934">MDADECATCGSTDFHDEDGRIFCHNGHDQGRGLTTAEDDADFGRQGTVVRKKVDKEKLKVSRVLRGAKAFQLFLQSWQFILWKQCHALVHQKGLPAELWSVVRDLWTLWLSRLGHRLQDHPSTAVDELADTSGNEADTTASSSGNESDTDPDAYTRRQLQQQQKQSSYSAHNYPKLIDTIALAYIGIIMLRRPVGQATFLRWILEEDVPYIRAIRHVPQDMKDRLPGEYHQSLDTTTRVPGPDDLQKAIYHRARWFNSSFGMVTPSINQNLFLLNYVRRLALPLEVYTTVRRMNTITKYDFTYPDTTTLLGTTRRQPTTYPESQLMSLVVVAAKLLFPFDSDTVKRYPKDANDPTTLRMDWSSWLEAKDSFDKDLSTSQDKNGLKPGSEILVTDRDILGMTDQQLDQYMSWYQRTWIKNSASAQNTQVHGGGSGSMDREVLDMFPLPDVTERRESREQNERLYADEDARLTDRIKQVQHSLGFRRAVSEEEELERGLDLLRPGARYPRFAKIEDLDRAEKVVPGGHVARAFHEEAAQTACLSLKALILAVNRTEEKIELWLAARRREEVFGEDGPNSDGGEASVEDGDLDKDIAVVPETSPPGKLAKKLDELGLGLSPRVEDDDGDVDMQMLPE</sequence>
<evidence type="ECO:0000256" key="5">
    <source>
        <dbReference type="ARBA" id="ARBA00022833"/>
    </source>
</evidence>
<dbReference type="InterPro" id="IPR033599">
    <property type="entry name" value="TAF1B/Rrn7"/>
</dbReference>
<dbReference type="InterPro" id="IPR048538">
    <property type="entry name" value="Rrn7_cyclin_C"/>
</dbReference>
<evidence type="ECO:0000256" key="7">
    <source>
        <dbReference type="ARBA" id="ARBA00023125"/>
    </source>
</evidence>
<reference evidence="13 14" key="1">
    <citation type="submission" date="2015-01" db="EMBL/GenBank/DDBJ databases">
        <title>The Genome Sequence of Capronia semiimmersa CBS27337.</title>
        <authorList>
            <consortium name="The Broad Institute Genomics Platform"/>
            <person name="Cuomo C."/>
            <person name="de Hoog S."/>
            <person name="Gorbushina A."/>
            <person name="Stielow B."/>
            <person name="Teixiera M."/>
            <person name="Abouelleil A."/>
            <person name="Chapman S.B."/>
            <person name="Priest M."/>
            <person name="Young S.K."/>
            <person name="Wortman J."/>
            <person name="Nusbaum C."/>
            <person name="Birren B."/>
        </authorList>
    </citation>
    <scope>NUCLEOTIDE SEQUENCE [LARGE SCALE GENOMIC DNA]</scope>
    <source>
        <strain evidence="13 14">CBS 27337</strain>
    </source>
</reference>
<evidence type="ECO:0000256" key="9">
    <source>
        <dbReference type="ARBA" id="ARBA00023242"/>
    </source>
</evidence>
<organism evidence="13 14">
    <name type="scientific">Phialophora macrospora</name>
    <dbReference type="NCBI Taxonomy" id="1851006"/>
    <lineage>
        <taxon>Eukaryota</taxon>
        <taxon>Fungi</taxon>
        <taxon>Dikarya</taxon>
        <taxon>Ascomycota</taxon>
        <taxon>Pezizomycotina</taxon>
        <taxon>Eurotiomycetes</taxon>
        <taxon>Chaetothyriomycetidae</taxon>
        <taxon>Chaetothyriales</taxon>
        <taxon>Herpotrichiellaceae</taxon>
        <taxon>Phialophora</taxon>
    </lineage>
</organism>
<dbReference type="STRING" id="5601.A0A0D2F5Q7"/>
<dbReference type="InterPro" id="IPR048540">
    <property type="entry name" value="Rrn7_cyclin_N"/>
</dbReference>